<gene>
    <name evidence="2" type="ORF">H4281_37520</name>
</gene>
<sequence>MELVGPESEVDTLGDEDDDGWPPVELLPELGGGLSGGDEGVLGGVEGVVDAVELVGGFGVVGWLVGGSLRSEVVPGTGCPPPG</sequence>
<evidence type="ECO:0000256" key="1">
    <source>
        <dbReference type="SAM" id="MobiDB-lite"/>
    </source>
</evidence>
<name>A0A7W3ZFC5_9PSEU</name>
<dbReference type="Proteomes" id="UP000526734">
    <property type="component" value="Unassembled WGS sequence"/>
</dbReference>
<comment type="caution">
    <text evidence="2">The sequence shown here is derived from an EMBL/GenBank/DDBJ whole genome shotgun (WGS) entry which is preliminary data.</text>
</comment>
<evidence type="ECO:0000313" key="3">
    <source>
        <dbReference type="Proteomes" id="UP000526734"/>
    </source>
</evidence>
<keyword evidence="3" id="KW-1185">Reference proteome</keyword>
<organism evidence="2 3">
    <name type="scientific">Amycolatopsis dendrobii</name>
    <dbReference type="NCBI Taxonomy" id="2760662"/>
    <lineage>
        <taxon>Bacteria</taxon>
        <taxon>Bacillati</taxon>
        <taxon>Actinomycetota</taxon>
        <taxon>Actinomycetes</taxon>
        <taxon>Pseudonocardiales</taxon>
        <taxon>Pseudonocardiaceae</taxon>
        <taxon>Amycolatopsis</taxon>
    </lineage>
</organism>
<dbReference type="EMBL" id="JACGZW010000016">
    <property type="protein sequence ID" value="MBB1158879.1"/>
    <property type="molecule type" value="Genomic_DNA"/>
</dbReference>
<accession>A0A7W3ZFC5</accession>
<feature type="region of interest" description="Disordered" evidence="1">
    <location>
        <begin position="1"/>
        <end position="21"/>
    </location>
</feature>
<proteinExistence type="predicted"/>
<protein>
    <submittedName>
        <fullName evidence="2">Uncharacterized protein</fullName>
    </submittedName>
</protein>
<evidence type="ECO:0000313" key="2">
    <source>
        <dbReference type="EMBL" id="MBB1158879.1"/>
    </source>
</evidence>
<feature type="compositionally biased region" description="Acidic residues" evidence="1">
    <location>
        <begin position="8"/>
        <end position="20"/>
    </location>
</feature>
<reference evidence="2 3" key="1">
    <citation type="submission" date="2020-08" db="EMBL/GenBank/DDBJ databases">
        <title>Amycolatopsis sp. nov. DR6-1 isolated from Dendrobium heterocarpum.</title>
        <authorList>
            <person name="Tedsree N."/>
            <person name="Kuncharoen N."/>
            <person name="Likhitwitayawuid K."/>
            <person name="Tanasupawat S."/>
        </authorList>
    </citation>
    <scope>NUCLEOTIDE SEQUENCE [LARGE SCALE GENOMIC DNA]</scope>
    <source>
        <strain evidence="2 3">DR6-1</strain>
    </source>
</reference>
<dbReference type="RefSeq" id="WP_182895604.1">
    <property type="nucleotide sequence ID" value="NZ_JACGZW010000016.1"/>
</dbReference>
<dbReference type="AlphaFoldDB" id="A0A7W3ZFC5"/>